<dbReference type="InterPro" id="IPR032675">
    <property type="entry name" value="LRR_dom_sf"/>
</dbReference>
<reference evidence="2" key="1">
    <citation type="journal article" date="2020" name="Nat. Commun.">
        <title>Genome assembly of wild tea tree DASZ reveals pedigree and selection history of tea varieties.</title>
        <authorList>
            <person name="Zhang W."/>
            <person name="Zhang Y."/>
            <person name="Qiu H."/>
            <person name="Guo Y."/>
            <person name="Wan H."/>
            <person name="Zhang X."/>
            <person name="Scossa F."/>
            <person name="Alseekh S."/>
            <person name="Zhang Q."/>
            <person name="Wang P."/>
            <person name="Xu L."/>
            <person name="Schmidt M.H."/>
            <person name="Jia X."/>
            <person name="Li D."/>
            <person name="Zhu A."/>
            <person name="Guo F."/>
            <person name="Chen W."/>
            <person name="Ni D."/>
            <person name="Usadel B."/>
            <person name="Fernie A.R."/>
            <person name="Wen W."/>
        </authorList>
    </citation>
    <scope>NUCLEOTIDE SEQUENCE [LARGE SCALE GENOMIC DNA]</scope>
    <source>
        <strain evidence="2">cv. G240</strain>
    </source>
</reference>
<reference evidence="1 2" key="2">
    <citation type="submission" date="2020-07" db="EMBL/GenBank/DDBJ databases">
        <title>Genome assembly of wild tea tree DASZ reveals pedigree and selection history of tea varieties.</title>
        <authorList>
            <person name="Zhang W."/>
        </authorList>
    </citation>
    <scope>NUCLEOTIDE SEQUENCE [LARGE SCALE GENOMIC DNA]</scope>
    <source>
        <strain evidence="2">cv. G240</strain>
        <tissue evidence="1">Leaf</tissue>
    </source>
</reference>
<evidence type="ECO:0000313" key="1">
    <source>
        <dbReference type="EMBL" id="KAF5948657.1"/>
    </source>
</evidence>
<dbReference type="EMBL" id="JACBKZ010000006">
    <property type="protein sequence ID" value="KAF5948657.1"/>
    <property type="molecule type" value="Genomic_DNA"/>
</dbReference>
<keyword evidence="2" id="KW-1185">Reference proteome</keyword>
<accession>A0A7J7H7W0</accession>
<dbReference type="Gene3D" id="3.80.10.10">
    <property type="entry name" value="Ribonuclease Inhibitor"/>
    <property type="match status" value="1"/>
</dbReference>
<dbReference type="AlphaFoldDB" id="A0A7J7H7W0"/>
<dbReference type="SUPFAM" id="SSF52047">
    <property type="entry name" value="RNI-like"/>
    <property type="match status" value="1"/>
</dbReference>
<evidence type="ECO:0008006" key="3">
    <source>
        <dbReference type="Google" id="ProtNLM"/>
    </source>
</evidence>
<protein>
    <recommendedName>
        <fullName evidence="3">F-box domain-containing protein</fullName>
    </recommendedName>
</protein>
<proteinExistence type="predicted"/>
<gene>
    <name evidence="1" type="ORF">HYC85_014614</name>
</gene>
<dbReference type="Proteomes" id="UP000593564">
    <property type="component" value="Unassembled WGS sequence"/>
</dbReference>
<dbReference type="PANTHER" id="PTHR38926">
    <property type="entry name" value="F-BOX DOMAIN CONTAINING PROTEIN, EXPRESSED"/>
    <property type="match status" value="1"/>
</dbReference>
<name>A0A7J7H7W0_CAMSI</name>
<organism evidence="1 2">
    <name type="scientific">Camellia sinensis</name>
    <name type="common">Tea plant</name>
    <name type="synonym">Thea sinensis</name>
    <dbReference type="NCBI Taxonomy" id="4442"/>
    <lineage>
        <taxon>Eukaryota</taxon>
        <taxon>Viridiplantae</taxon>
        <taxon>Streptophyta</taxon>
        <taxon>Embryophyta</taxon>
        <taxon>Tracheophyta</taxon>
        <taxon>Spermatophyta</taxon>
        <taxon>Magnoliopsida</taxon>
        <taxon>eudicotyledons</taxon>
        <taxon>Gunneridae</taxon>
        <taxon>Pentapetalae</taxon>
        <taxon>asterids</taxon>
        <taxon>Ericales</taxon>
        <taxon>Theaceae</taxon>
        <taxon>Camellia</taxon>
    </lineage>
</organism>
<sequence length="281" mass="32701">MKKQKKHYPSWQDLNPFILSKIFSFLNLHDQLFGPPFVCHSWLSSTLHTLFQNSSLDLRLIDCLDEENQRLRFTHLLKLAINHYNGWHSIYFPTKHMFGYFATLYIAERTPNISCVVLSSKVNVNVVPIFVSILYWKNLRVFRAQIHKKDLGFLVVSQLADYCKSITELGLRGWTMMEREVTCIVEGFPRLEKLDLEESTLCGNALEILLDGRLKYVKEINILHCKFMGEDGKDIKEDFLKLKAFKNKVLEKACSVRSLKKLRHCLVQSCPHCKDSSLEVS</sequence>
<dbReference type="PANTHER" id="PTHR38926:SF2">
    <property type="entry name" value="F-BOX_LRR-REPEAT PROTEIN 21-RELATED"/>
    <property type="match status" value="1"/>
</dbReference>
<comment type="caution">
    <text evidence="1">The sequence shown here is derived from an EMBL/GenBank/DDBJ whole genome shotgun (WGS) entry which is preliminary data.</text>
</comment>
<evidence type="ECO:0000313" key="2">
    <source>
        <dbReference type="Proteomes" id="UP000593564"/>
    </source>
</evidence>